<gene>
    <name evidence="3" type="ORF">ACFOUW_17155</name>
</gene>
<organism evidence="3 4">
    <name type="scientific">Tenggerimyces flavus</name>
    <dbReference type="NCBI Taxonomy" id="1708749"/>
    <lineage>
        <taxon>Bacteria</taxon>
        <taxon>Bacillati</taxon>
        <taxon>Actinomycetota</taxon>
        <taxon>Actinomycetes</taxon>
        <taxon>Propionibacteriales</taxon>
        <taxon>Nocardioidaceae</taxon>
        <taxon>Tenggerimyces</taxon>
    </lineage>
</organism>
<evidence type="ECO:0000256" key="1">
    <source>
        <dbReference type="SAM" id="MobiDB-lite"/>
    </source>
</evidence>
<feature type="transmembrane region" description="Helical" evidence="2">
    <location>
        <begin position="51"/>
        <end position="69"/>
    </location>
</feature>
<evidence type="ECO:0000313" key="3">
    <source>
        <dbReference type="EMBL" id="MFC3762574.1"/>
    </source>
</evidence>
<keyword evidence="2" id="KW-0812">Transmembrane</keyword>
<name>A0ABV7YCP7_9ACTN</name>
<protein>
    <submittedName>
        <fullName evidence="3">Uncharacterized protein</fullName>
    </submittedName>
</protein>
<feature type="region of interest" description="Disordered" evidence="1">
    <location>
        <begin position="1"/>
        <end position="23"/>
    </location>
</feature>
<proteinExistence type="predicted"/>
<comment type="caution">
    <text evidence="3">The sequence shown here is derived from an EMBL/GenBank/DDBJ whole genome shotgun (WGS) entry which is preliminary data.</text>
</comment>
<sequence>MRFNAPPGWPTPPAGWRPPPGWSPDPAWGPAPYGWPFWLDDGSLHRRRYRVNLAFALAAVMLIVGANVANGNPAPAAPIGPPNWWQQACG</sequence>
<keyword evidence="2" id="KW-0472">Membrane</keyword>
<evidence type="ECO:0000256" key="2">
    <source>
        <dbReference type="SAM" id="Phobius"/>
    </source>
</evidence>
<dbReference type="EMBL" id="JBHRZH010000015">
    <property type="protein sequence ID" value="MFC3762574.1"/>
    <property type="molecule type" value="Genomic_DNA"/>
</dbReference>
<evidence type="ECO:0000313" key="4">
    <source>
        <dbReference type="Proteomes" id="UP001595699"/>
    </source>
</evidence>
<accession>A0ABV7YCP7</accession>
<reference evidence="4" key="1">
    <citation type="journal article" date="2019" name="Int. J. Syst. Evol. Microbiol.">
        <title>The Global Catalogue of Microorganisms (GCM) 10K type strain sequencing project: providing services to taxonomists for standard genome sequencing and annotation.</title>
        <authorList>
            <consortium name="The Broad Institute Genomics Platform"/>
            <consortium name="The Broad Institute Genome Sequencing Center for Infectious Disease"/>
            <person name="Wu L."/>
            <person name="Ma J."/>
        </authorList>
    </citation>
    <scope>NUCLEOTIDE SEQUENCE [LARGE SCALE GENOMIC DNA]</scope>
    <source>
        <strain evidence="4">CGMCC 4.7241</strain>
    </source>
</reference>
<keyword evidence="2" id="KW-1133">Transmembrane helix</keyword>
<keyword evidence="4" id="KW-1185">Reference proteome</keyword>
<dbReference type="Proteomes" id="UP001595699">
    <property type="component" value="Unassembled WGS sequence"/>
</dbReference>
<dbReference type="RefSeq" id="WP_205118860.1">
    <property type="nucleotide sequence ID" value="NZ_JAFBCM010000001.1"/>
</dbReference>
<feature type="compositionally biased region" description="Pro residues" evidence="1">
    <location>
        <begin position="7"/>
        <end position="23"/>
    </location>
</feature>